<dbReference type="AlphaFoldDB" id="A0A5M9WQK6"/>
<gene>
    <name evidence="1" type="ORF">EC604_08595</name>
</gene>
<evidence type="ECO:0000313" key="1">
    <source>
        <dbReference type="EMBL" id="KAA8783904.1"/>
    </source>
</evidence>
<reference evidence="1 2" key="1">
    <citation type="journal article" date="2019" name="J. Ind. Microbiol. Biotechnol.">
        <title>Paenibacillus amylolyticus 27C64 has a diverse set of carbohydrate-active enzymes and complete pectin deconstruction system.</title>
        <authorList>
            <person name="Keggi C."/>
            <person name="Doran-Peterson J."/>
        </authorList>
    </citation>
    <scope>NUCLEOTIDE SEQUENCE [LARGE SCALE GENOMIC DNA]</scope>
    <source>
        <strain evidence="1 2">27C64</strain>
    </source>
</reference>
<protein>
    <submittedName>
        <fullName evidence="1">Uncharacterized protein</fullName>
    </submittedName>
</protein>
<dbReference type="EMBL" id="RIAS01000003">
    <property type="protein sequence ID" value="KAA8783904.1"/>
    <property type="molecule type" value="Genomic_DNA"/>
</dbReference>
<name>A0A5M9WQK6_PAEAM</name>
<organism evidence="1 2">
    <name type="scientific">Paenibacillus amylolyticus</name>
    <dbReference type="NCBI Taxonomy" id="1451"/>
    <lineage>
        <taxon>Bacteria</taxon>
        <taxon>Bacillati</taxon>
        <taxon>Bacillota</taxon>
        <taxon>Bacilli</taxon>
        <taxon>Bacillales</taxon>
        <taxon>Paenibacillaceae</taxon>
        <taxon>Paenibacillus</taxon>
    </lineage>
</organism>
<sequence>MDQQIGTNGWLCNVTCFGGCLVGCAAGCAVDGPVPISDVIGATAVNATATTITSSKTSSAL</sequence>
<dbReference type="Proteomes" id="UP000323664">
    <property type="component" value="Unassembled WGS sequence"/>
</dbReference>
<proteinExistence type="predicted"/>
<dbReference type="RefSeq" id="WP_123063756.1">
    <property type="nucleotide sequence ID" value="NZ_RIAS01000003.1"/>
</dbReference>
<comment type="caution">
    <text evidence="1">The sequence shown here is derived from an EMBL/GenBank/DDBJ whole genome shotgun (WGS) entry which is preliminary data.</text>
</comment>
<accession>A0A5M9WQK6</accession>
<evidence type="ECO:0000313" key="2">
    <source>
        <dbReference type="Proteomes" id="UP000323664"/>
    </source>
</evidence>